<evidence type="ECO:0000313" key="3">
    <source>
        <dbReference type="Proteomes" id="UP000694941"/>
    </source>
</evidence>
<feature type="compositionally biased region" description="Basic and acidic residues" evidence="1">
    <location>
        <begin position="52"/>
        <end position="63"/>
    </location>
</feature>
<accession>A0ABM1B1U1</accession>
<dbReference type="GeneID" id="106458158"/>
<evidence type="ECO:0000256" key="1">
    <source>
        <dbReference type="SAM" id="MobiDB-lite"/>
    </source>
</evidence>
<protein>
    <submittedName>
        <fullName evidence="4">110 kDa antigen-like</fullName>
    </submittedName>
</protein>
<dbReference type="RefSeq" id="XP_013773074.1">
    <property type="nucleotide sequence ID" value="XM_013917620.2"/>
</dbReference>
<feature type="signal peptide" evidence="2">
    <location>
        <begin position="1"/>
        <end position="23"/>
    </location>
</feature>
<feature type="region of interest" description="Disordered" evidence="1">
    <location>
        <begin position="38"/>
        <end position="63"/>
    </location>
</feature>
<feature type="compositionally biased region" description="Basic and acidic residues" evidence="1">
    <location>
        <begin position="118"/>
        <end position="140"/>
    </location>
</feature>
<evidence type="ECO:0000313" key="4">
    <source>
        <dbReference type="RefSeq" id="XP_013773074.1"/>
    </source>
</evidence>
<keyword evidence="3" id="KW-1185">Reference proteome</keyword>
<reference evidence="4" key="1">
    <citation type="submission" date="2025-08" db="UniProtKB">
        <authorList>
            <consortium name="RefSeq"/>
        </authorList>
    </citation>
    <scope>IDENTIFICATION</scope>
    <source>
        <tissue evidence="4">Muscle</tissue>
    </source>
</reference>
<keyword evidence="2" id="KW-0732">Signal</keyword>
<evidence type="ECO:0000256" key="2">
    <source>
        <dbReference type="SAM" id="SignalP"/>
    </source>
</evidence>
<name>A0ABM1B1U1_LIMPO</name>
<gene>
    <name evidence="4" type="primary">LOC106458158</name>
</gene>
<organism evidence="3 4">
    <name type="scientific">Limulus polyphemus</name>
    <name type="common">Atlantic horseshoe crab</name>
    <dbReference type="NCBI Taxonomy" id="6850"/>
    <lineage>
        <taxon>Eukaryota</taxon>
        <taxon>Metazoa</taxon>
        <taxon>Ecdysozoa</taxon>
        <taxon>Arthropoda</taxon>
        <taxon>Chelicerata</taxon>
        <taxon>Merostomata</taxon>
        <taxon>Xiphosura</taxon>
        <taxon>Limulidae</taxon>
        <taxon>Limulus</taxon>
    </lineage>
</organism>
<feature type="region of interest" description="Disordered" evidence="1">
    <location>
        <begin position="117"/>
        <end position="196"/>
    </location>
</feature>
<proteinExistence type="predicted"/>
<dbReference type="Proteomes" id="UP000694941">
    <property type="component" value="Unplaced"/>
</dbReference>
<feature type="chain" id="PRO_5047040532" evidence="2">
    <location>
        <begin position="24"/>
        <end position="196"/>
    </location>
</feature>
<sequence length="196" mass="21872">MMNTFLYFFFLGVLLTLAPPCENMSISSTMTTLKVPIEVDEQKTEPSTTPTEKGRETTIDDKQVSLEVKHDIQDGQSQEGDVEHVVKENDVTTSVPVDKSVENDIQPGISENITLSQKESEVADEKQNKSTTPEEVKIPEEEQSTTEVKIPEEEQSTTEVKIPEEEQITTEVKIPEEEQDTTSGVQPEEEKNVSTG</sequence>